<sequence>MKMRVQELHPMLIHAPLTLLPSAAVIDVAAAFSRGPVLDKTSRILWWTTAAGGMLAGFAGLAATQEVKADTPKTRDMMFLHGFTNAVIVLGALGIAAWRTGRPASLASSLMGMGSLALVGYSAWLGGEMVYSEGIGVNGLTMGRAEIDQRSPPLLSREAPRRIARDAVKGLGWLLSRARGVFSGRERIEPRAFGVASIEQALESQPSTERLPSRIEPQPV</sequence>
<name>A0A250IK46_9BACT</name>
<feature type="transmembrane region" description="Helical" evidence="1">
    <location>
        <begin position="12"/>
        <end position="32"/>
    </location>
</feature>
<evidence type="ECO:0000313" key="3">
    <source>
        <dbReference type="EMBL" id="ATB31592.1"/>
    </source>
</evidence>
<feature type="domain" description="DUF2231" evidence="2">
    <location>
        <begin position="8"/>
        <end position="138"/>
    </location>
</feature>
<protein>
    <recommendedName>
        <fullName evidence="2">DUF2231 domain-containing protein</fullName>
    </recommendedName>
</protein>
<feature type="transmembrane region" description="Helical" evidence="1">
    <location>
        <begin position="104"/>
        <end position="124"/>
    </location>
</feature>
<reference evidence="3 4" key="1">
    <citation type="submission" date="2017-06" db="EMBL/GenBank/DDBJ databases">
        <authorList>
            <person name="Kim H.J."/>
            <person name="Triplett B.A."/>
        </authorList>
    </citation>
    <scope>NUCLEOTIDE SEQUENCE [LARGE SCALE GENOMIC DNA]</scope>
    <source>
        <strain evidence="3 4">DSM 14713</strain>
    </source>
</reference>
<dbReference type="AlphaFoldDB" id="A0A250IK46"/>
<dbReference type="RefSeq" id="WP_095979902.1">
    <property type="nucleotide sequence ID" value="NZ_CP022163.1"/>
</dbReference>
<evidence type="ECO:0000259" key="2">
    <source>
        <dbReference type="Pfam" id="PF09990"/>
    </source>
</evidence>
<accession>A0A250IK46</accession>
<dbReference type="KEGG" id="mbd:MEBOL_005055"/>
<feature type="transmembrane region" description="Helical" evidence="1">
    <location>
        <begin position="77"/>
        <end position="98"/>
    </location>
</feature>
<keyword evidence="1" id="KW-1133">Transmembrane helix</keyword>
<dbReference type="OrthoDB" id="5511032at2"/>
<keyword evidence="4" id="KW-1185">Reference proteome</keyword>
<gene>
    <name evidence="3" type="ORF">MEBOL_005055</name>
</gene>
<dbReference type="EMBL" id="CP022163">
    <property type="protein sequence ID" value="ATB31592.1"/>
    <property type="molecule type" value="Genomic_DNA"/>
</dbReference>
<keyword evidence="1" id="KW-0472">Membrane</keyword>
<organism evidence="3 4">
    <name type="scientific">Melittangium boletus DSM 14713</name>
    <dbReference type="NCBI Taxonomy" id="1294270"/>
    <lineage>
        <taxon>Bacteria</taxon>
        <taxon>Pseudomonadati</taxon>
        <taxon>Myxococcota</taxon>
        <taxon>Myxococcia</taxon>
        <taxon>Myxococcales</taxon>
        <taxon>Cystobacterineae</taxon>
        <taxon>Archangiaceae</taxon>
        <taxon>Melittangium</taxon>
    </lineage>
</organism>
<keyword evidence="1" id="KW-0812">Transmembrane</keyword>
<evidence type="ECO:0000313" key="4">
    <source>
        <dbReference type="Proteomes" id="UP000217289"/>
    </source>
</evidence>
<feature type="transmembrane region" description="Helical" evidence="1">
    <location>
        <begin position="44"/>
        <end position="65"/>
    </location>
</feature>
<evidence type="ECO:0000256" key="1">
    <source>
        <dbReference type="SAM" id="Phobius"/>
    </source>
</evidence>
<dbReference type="Proteomes" id="UP000217289">
    <property type="component" value="Chromosome"/>
</dbReference>
<dbReference type="Pfam" id="PF09990">
    <property type="entry name" value="DUF2231"/>
    <property type="match status" value="1"/>
</dbReference>
<proteinExistence type="predicted"/>
<dbReference type="InterPro" id="IPR019251">
    <property type="entry name" value="DUF2231_TM"/>
</dbReference>